<dbReference type="AlphaFoldDB" id="E5AA46"/>
<reference evidence="2" key="1">
    <citation type="journal article" date="2011" name="Nat. Commun.">
        <title>Effector diversification within compartments of the Leptosphaeria maculans genome affected by Repeat-Induced Point mutations.</title>
        <authorList>
            <person name="Rouxel T."/>
            <person name="Grandaubert J."/>
            <person name="Hane J.K."/>
            <person name="Hoede C."/>
            <person name="van de Wouw A.P."/>
            <person name="Couloux A."/>
            <person name="Dominguez V."/>
            <person name="Anthouard V."/>
            <person name="Bally P."/>
            <person name="Bourras S."/>
            <person name="Cozijnsen A.J."/>
            <person name="Ciuffetti L.M."/>
            <person name="Degrave A."/>
            <person name="Dilmaghani A."/>
            <person name="Duret L."/>
            <person name="Fudal I."/>
            <person name="Goodwin S.B."/>
            <person name="Gout L."/>
            <person name="Glaser N."/>
            <person name="Linglin J."/>
            <person name="Kema G.H.J."/>
            <person name="Lapalu N."/>
            <person name="Lawrence C.B."/>
            <person name="May K."/>
            <person name="Meyer M."/>
            <person name="Ollivier B."/>
            <person name="Poulain J."/>
            <person name="Schoch C.L."/>
            <person name="Simon A."/>
            <person name="Spatafora J.W."/>
            <person name="Stachowiak A."/>
            <person name="Turgeon B.G."/>
            <person name="Tyler B.M."/>
            <person name="Vincent D."/>
            <person name="Weissenbach J."/>
            <person name="Amselem J."/>
            <person name="Quesneville H."/>
            <person name="Oliver R.P."/>
            <person name="Wincker P."/>
            <person name="Balesdent M.-H."/>
            <person name="Howlett B.J."/>
        </authorList>
    </citation>
    <scope>NUCLEOTIDE SEQUENCE [LARGE SCALE GENOMIC DNA]</scope>
    <source>
        <strain evidence="2">JN3 / isolate v23.1.3 / race Av1-4-5-6-7-8</strain>
    </source>
</reference>
<keyword evidence="2" id="KW-1185">Reference proteome</keyword>
<dbReference type="EMBL" id="FP929138">
    <property type="protein sequence ID" value="CBY00537.1"/>
    <property type="molecule type" value="Genomic_DNA"/>
</dbReference>
<dbReference type="HOGENOM" id="CLU_1570908_0_0_1"/>
<organism evidence="2">
    <name type="scientific">Leptosphaeria maculans (strain JN3 / isolate v23.1.3 / race Av1-4-5-6-7-8)</name>
    <name type="common">Blackleg fungus</name>
    <name type="synonym">Phoma lingam</name>
    <dbReference type="NCBI Taxonomy" id="985895"/>
    <lineage>
        <taxon>Eukaryota</taxon>
        <taxon>Fungi</taxon>
        <taxon>Dikarya</taxon>
        <taxon>Ascomycota</taxon>
        <taxon>Pezizomycotina</taxon>
        <taxon>Dothideomycetes</taxon>
        <taxon>Pleosporomycetidae</taxon>
        <taxon>Pleosporales</taxon>
        <taxon>Pleosporineae</taxon>
        <taxon>Leptosphaeriaceae</taxon>
        <taxon>Plenodomus</taxon>
        <taxon>Plenodomus lingam/Leptosphaeria maculans species complex</taxon>
    </lineage>
</organism>
<accession>E5AA46</accession>
<sequence>MQFVHEPAIKIMLFQADDADQDVSKTHTAAPRSRNTHIALPPRFQNLAYYRSMMKDFTSALKRMSLREVGVTKKHRYFVVSRMRVDEVQHVHDAFTHAPGGVGIQTSRGGSANLEVLIDDIQISSLFRLRIQWDHMWRKQDANRILRVADPAYGSVQNELCEIAARRNKH</sequence>
<dbReference type="InParanoid" id="E5AA46"/>
<protein>
    <submittedName>
        <fullName evidence="1">Predicted protein</fullName>
    </submittedName>
</protein>
<evidence type="ECO:0000313" key="2">
    <source>
        <dbReference type="Proteomes" id="UP000002668"/>
    </source>
</evidence>
<dbReference type="Proteomes" id="UP000002668">
    <property type="component" value="Genome"/>
</dbReference>
<dbReference type="VEuPathDB" id="FungiDB:LEMA_P016670.1"/>
<gene>
    <name evidence="1" type="ORF">LEMA_P016670.1</name>
</gene>
<name>E5AA46_LEPMJ</name>
<evidence type="ECO:0000313" key="1">
    <source>
        <dbReference type="EMBL" id="CBY00537.1"/>
    </source>
</evidence>
<proteinExistence type="predicted"/>